<evidence type="ECO:0000313" key="1">
    <source>
        <dbReference type="EMBL" id="CAG7581240.1"/>
    </source>
</evidence>
<name>A0A8D9CC29_9VIRU</name>
<reference evidence="1" key="1">
    <citation type="submission" date="2021-06" db="EMBL/GenBank/DDBJ databases">
        <authorList>
            <person name="Gannon L."/>
            <person name="Redgwell R T."/>
            <person name="Michniewski S."/>
            <person name="Harrison D C."/>
            <person name="Millard A."/>
        </authorList>
    </citation>
    <scope>NUCLEOTIDE SEQUENCE</scope>
</reference>
<gene>
    <name evidence="1" type="ORF">SLAVMIC_00744</name>
</gene>
<protein>
    <submittedName>
        <fullName evidence="1">Uncharacterized protein</fullName>
    </submittedName>
</protein>
<accession>A0A8D9CC29</accession>
<dbReference type="EMBL" id="OU342829">
    <property type="protein sequence ID" value="CAG7581240.1"/>
    <property type="molecule type" value="Genomic_DNA"/>
</dbReference>
<sequence length="95" mass="11460">MRNKRRLKSLLKRLGFIHSKGDNTWYYPYPNEEYRSSLSITFTRMNRKTYVVTTQPMIKGGYFLDTQLNDIINFLNKIPELKSEIREIRLEKLLD</sequence>
<organism evidence="1">
    <name type="scientific">uncultured marine phage</name>
    <dbReference type="NCBI Taxonomy" id="707152"/>
    <lineage>
        <taxon>Viruses</taxon>
        <taxon>environmental samples</taxon>
    </lineage>
</organism>
<proteinExistence type="predicted"/>